<evidence type="ECO:0000256" key="1">
    <source>
        <dbReference type="SAM" id="Phobius"/>
    </source>
</evidence>
<keyword evidence="1" id="KW-0472">Membrane</keyword>
<name>A0A402DVC8_9CELL</name>
<dbReference type="Proteomes" id="UP000289954">
    <property type="component" value="Unassembled WGS sequence"/>
</dbReference>
<keyword evidence="1" id="KW-0812">Transmembrane</keyword>
<gene>
    <name evidence="2" type="ORF">CBZ_31390</name>
</gene>
<feature type="transmembrane region" description="Helical" evidence="1">
    <location>
        <begin position="77"/>
        <end position="100"/>
    </location>
</feature>
<evidence type="ECO:0000313" key="3">
    <source>
        <dbReference type="Proteomes" id="UP000289954"/>
    </source>
</evidence>
<protein>
    <submittedName>
        <fullName evidence="2">Uncharacterized protein</fullName>
    </submittedName>
</protein>
<dbReference type="EMBL" id="BIMR01000304">
    <property type="protein sequence ID" value="GCE78083.1"/>
    <property type="molecule type" value="Genomic_DNA"/>
</dbReference>
<accession>A0A402DVC8</accession>
<sequence length="175" mass="18971">MSTLPLRDLLVRETFLARFSWAVQDYPKPDRLVRELRRELTATATDVGMRRAVADLGHPRVLAEGYLASLDRRVPRWATGATWAALAVGAVAYLLVAYAFGTLDTLEDLGGGSVTRTALGATTVYTSTDDGLSVATEGSWQWAVLYAALFGVVFVLGSRLWRAWPSGGAVRRAPA</sequence>
<reference evidence="2 3" key="1">
    <citation type="submission" date="2019-01" db="EMBL/GenBank/DDBJ databases">
        <title>Draft genome sequence of Cellulomonas takizawaensis strain TKZ-21.</title>
        <authorList>
            <person name="Yamamura H."/>
            <person name="Hayashi T."/>
            <person name="Hamada M."/>
            <person name="Serisawa Y."/>
            <person name="Matsuyama K."/>
            <person name="Nakagawa Y."/>
            <person name="Otoguro M."/>
            <person name="Yanagida F."/>
            <person name="Hayakawa M."/>
        </authorList>
    </citation>
    <scope>NUCLEOTIDE SEQUENCE [LARGE SCALE GENOMIC DNA]</scope>
    <source>
        <strain evidence="2 3">NBRC12680</strain>
    </source>
</reference>
<comment type="caution">
    <text evidence="2">The sequence shown here is derived from an EMBL/GenBank/DDBJ whole genome shotgun (WGS) entry which is preliminary data.</text>
</comment>
<dbReference type="AlphaFoldDB" id="A0A402DVC8"/>
<keyword evidence="1" id="KW-1133">Transmembrane helix</keyword>
<feature type="transmembrane region" description="Helical" evidence="1">
    <location>
        <begin position="140"/>
        <end position="161"/>
    </location>
</feature>
<organism evidence="2 3">
    <name type="scientific">Cellulomonas biazotea</name>
    <dbReference type="NCBI Taxonomy" id="1709"/>
    <lineage>
        <taxon>Bacteria</taxon>
        <taxon>Bacillati</taxon>
        <taxon>Actinomycetota</taxon>
        <taxon>Actinomycetes</taxon>
        <taxon>Micrococcales</taxon>
        <taxon>Cellulomonadaceae</taxon>
        <taxon>Cellulomonas</taxon>
    </lineage>
</organism>
<dbReference type="RefSeq" id="WP_130782721.1">
    <property type="nucleotide sequence ID" value="NZ_BIMR01000304.1"/>
</dbReference>
<evidence type="ECO:0000313" key="2">
    <source>
        <dbReference type="EMBL" id="GCE78083.1"/>
    </source>
</evidence>
<keyword evidence="3" id="KW-1185">Reference proteome</keyword>
<dbReference type="OrthoDB" id="4828592at2"/>
<proteinExistence type="predicted"/>